<organism evidence="1 2">
    <name type="scientific">Rhabditophanes sp. KR3021</name>
    <dbReference type="NCBI Taxonomy" id="114890"/>
    <lineage>
        <taxon>Eukaryota</taxon>
        <taxon>Metazoa</taxon>
        <taxon>Ecdysozoa</taxon>
        <taxon>Nematoda</taxon>
        <taxon>Chromadorea</taxon>
        <taxon>Rhabditida</taxon>
        <taxon>Tylenchina</taxon>
        <taxon>Panagrolaimomorpha</taxon>
        <taxon>Strongyloidoidea</taxon>
        <taxon>Alloionematidae</taxon>
        <taxon>Rhabditophanes</taxon>
    </lineage>
</organism>
<name>A0AC35TW02_9BILA</name>
<sequence>MDETFDQLSAKVAEETEGINRYNPGNIPLLEKLIDAMVSEKKYDKDVLLTTLKLFQLNTQYYNEPVVVNILLKTMTVFPRNDFAIAKYLLDTDKISTPEIKAVLLLGEILETCNFPVFWSIVRGDYVAREGNDEKYRSMSHLQKLIKSIPGFEDETRRYVSSVVDCTFQQLEKTLLAKLLNVPVSKLPSYQREKGWLDSKTDNKYVFIANHEDSVKSKNIDEKMTFESKLSIISDF</sequence>
<accession>A0AC35TW02</accession>
<evidence type="ECO:0000313" key="1">
    <source>
        <dbReference type="Proteomes" id="UP000095286"/>
    </source>
</evidence>
<evidence type="ECO:0000313" key="2">
    <source>
        <dbReference type="WBParaSite" id="RSKR_0000458000.1"/>
    </source>
</evidence>
<proteinExistence type="predicted"/>
<reference evidence="2" key="1">
    <citation type="submission" date="2016-11" db="UniProtKB">
        <authorList>
            <consortium name="WormBaseParasite"/>
        </authorList>
    </citation>
    <scope>IDENTIFICATION</scope>
    <source>
        <strain evidence="2">KR3021</strain>
    </source>
</reference>
<dbReference type="WBParaSite" id="RSKR_0000458000.1">
    <property type="protein sequence ID" value="RSKR_0000458000.1"/>
    <property type="gene ID" value="RSKR_0000458000"/>
</dbReference>
<protein>
    <submittedName>
        <fullName evidence="2">Eukaryotic translation initiation factor 3 subunit K</fullName>
    </submittedName>
</protein>
<dbReference type="Proteomes" id="UP000095286">
    <property type="component" value="Unplaced"/>
</dbReference>